<dbReference type="PANTHER" id="PTHR13887">
    <property type="entry name" value="GLUTATHIONE S-TRANSFERASE KAPPA"/>
    <property type="match status" value="1"/>
</dbReference>
<keyword evidence="3" id="KW-0560">Oxidoreductase</keyword>
<dbReference type="Pfam" id="PF13462">
    <property type="entry name" value="Thioredoxin_4"/>
    <property type="match status" value="3"/>
</dbReference>
<keyword evidence="5" id="KW-0676">Redox-active center</keyword>
<keyword evidence="2" id="KW-0732">Signal</keyword>
<accession>A0A7Y4JYF1</accession>
<dbReference type="PANTHER" id="PTHR13887:SF14">
    <property type="entry name" value="DISULFIDE BOND FORMATION PROTEIN D"/>
    <property type="match status" value="1"/>
</dbReference>
<protein>
    <submittedName>
        <fullName evidence="8">Thioredoxin domain-containing protein</fullName>
    </submittedName>
</protein>
<reference evidence="8 9" key="1">
    <citation type="submission" date="2020-05" db="EMBL/GenBank/DDBJ databases">
        <authorList>
            <person name="Whitworth D."/>
        </authorList>
    </citation>
    <scope>NUCLEOTIDE SEQUENCE [LARGE SCALE GENOMIC DNA]</scope>
    <source>
        <strain evidence="8 9">CA046A</strain>
    </source>
</reference>
<evidence type="ECO:0000256" key="2">
    <source>
        <dbReference type="ARBA" id="ARBA00022729"/>
    </source>
</evidence>
<comment type="caution">
    <text evidence="8">The sequence shown here is derived from an EMBL/GenBank/DDBJ whole genome shotgun (WGS) entry which is preliminary data.</text>
</comment>
<dbReference type="SUPFAM" id="SSF52833">
    <property type="entry name" value="Thioredoxin-like"/>
    <property type="match status" value="3"/>
</dbReference>
<sequence length="649" mass="69666">MKPNVIVALLVGLVLGFVGGRAASGSKATPGNTPSVAQAANKPARAVDPTVFKVPVDGAPTKGSVNALVTLVEFSDYECPFCSRANATVEQLQKDYGSKLRVVMRQNPLSFHPHARPAALAALAAGEQGKYWDMHALLFANNKKLDGESLEGYAKQIGLDVAKWKADMADSRLGAAIDKDAALAQQLGASGTPAFFINGRFLSGAQPIDNFKALIDEELSKAEGLVKSGVAPGQVYARIMEKGLERAPARAQQQAEPPAAAKKVDVPADSPVVGPATAKVTIVEWSDFECPFCSRAVPTINKIKETYGKDVRVVFRHQPLPMHSHAKLAAQASMAAHEQGKFWEMHDKLFANQRALERGDLEKYAQEIGLDVNKFKAALDSNKFSAKIDADSASGMAVGANGTPAFFINGRFLSGAQPFEAFKPLIDQEIAKADKALAAGTKAEDLYAKLNQDNVNAAPAAPAAPAEPEVQKVEVGNAPVRGPKNAPVTIVAWSDFECPFCGRAVPTIEQVEKEYKGKVKFAFKHQPLPFHQHAKAAAQASMAANEQGKFWEMHDKLFANQRALDRESLEKYAQELKLDMNKFKTALDSGKFDKQIEADMADGASKGANGTPTFFINGRTLVGAQPFDAFKRVIDEELKKAGAVAAEAK</sequence>
<evidence type="ECO:0000313" key="8">
    <source>
        <dbReference type="EMBL" id="NOK13460.1"/>
    </source>
</evidence>
<dbReference type="InterPro" id="IPR013766">
    <property type="entry name" value="Thioredoxin_domain"/>
</dbReference>
<dbReference type="GO" id="GO:0016491">
    <property type="term" value="F:oxidoreductase activity"/>
    <property type="evidence" value="ECO:0007669"/>
    <property type="project" value="UniProtKB-KW"/>
</dbReference>
<evidence type="ECO:0000256" key="5">
    <source>
        <dbReference type="ARBA" id="ARBA00023284"/>
    </source>
</evidence>
<evidence type="ECO:0000256" key="3">
    <source>
        <dbReference type="ARBA" id="ARBA00023002"/>
    </source>
</evidence>
<feature type="domain" description="Thioredoxin" evidence="7">
    <location>
        <begin position="250"/>
        <end position="431"/>
    </location>
</feature>
<evidence type="ECO:0000313" key="9">
    <source>
        <dbReference type="Proteomes" id="UP000528460"/>
    </source>
</evidence>
<dbReference type="RefSeq" id="WP_171420630.1">
    <property type="nucleotide sequence ID" value="NZ_JABFJW010000329.1"/>
</dbReference>
<proteinExistence type="inferred from homology"/>
<feature type="domain" description="Thioredoxin" evidence="7">
    <location>
        <begin position="455"/>
        <end position="639"/>
    </location>
</feature>
<evidence type="ECO:0000256" key="6">
    <source>
        <dbReference type="SAM" id="MobiDB-lite"/>
    </source>
</evidence>
<gene>
    <name evidence="8" type="ORF">HNS30_30880</name>
</gene>
<keyword evidence="4" id="KW-1015">Disulfide bond</keyword>
<comment type="similarity">
    <text evidence="1">Belongs to the thioredoxin family. DsbA subfamily.</text>
</comment>
<evidence type="ECO:0000259" key="7">
    <source>
        <dbReference type="PROSITE" id="PS51352"/>
    </source>
</evidence>
<name>A0A7Y4JYF1_9BACT</name>
<dbReference type="Proteomes" id="UP000528460">
    <property type="component" value="Unassembled WGS sequence"/>
</dbReference>
<dbReference type="AlphaFoldDB" id="A0A7Y4JYF1"/>
<dbReference type="InterPro" id="IPR012336">
    <property type="entry name" value="Thioredoxin-like_fold"/>
</dbReference>
<organism evidence="8 9">
    <name type="scientific">Corallococcus exercitus</name>
    <dbReference type="NCBI Taxonomy" id="2316736"/>
    <lineage>
        <taxon>Bacteria</taxon>
        <taxon>Pseudomonadati</taxon>
        <taxon>Myxococcota</taxon>
        <taxon>Myxococcia</taxon>
        <taxon>Myxococcales</taxon>
        <taxon>Cystobacterineae</taxon>
        <taxon>Myxococcaceae</taxon>
        <taxon>Corallococcus</taxon>
    </lineage>
</organism>
<feature type="domain" description="Thioredoxin" evidence="7">
    <location>
        <begin position="33"/>
        <end position="220"/>
    </location>
</feature>
<dbReference type="EMBL" id="JABFJW010000329">
    <property type="protein sequence ID" value="NOK13460.1"/>
    <property type="molecule type" value="Genomic_DNA"/>
</dbReference>
<dbReference type="Gene3D" id="3.40.30.10">
    <property type="entry name" value="Glutaredoxin"/>
    <property type="match status" value="3"/>
</dbReference>
<evidence type="ECO:0000256" key="1">
    <source>
        <dbReference type="ARBA" id="ARBA00005791"/>
    </source>
</evidence>
<feature type="compositionally biased region" description="Low complexity" evidence="6">
    <location>
        <begin position="458"/>
        <end position="468"/>
    </location>
</feature>
<evidence type="ECO:0000256" key="4">
    <source>
        <dbReference type="ARBA" id="ARBA00023157"/>
    </source>
</evidence>
<dbReference type="PROSITE" id="PS51352">
    <property type="entry name" value="THIOREDOXIN_2"/>
    <property type="match status" value="3"/>
</dbReference>
<dbReference type="InterPro" id="IPR036249">
    <property type="entry name" value="Thioredoxin-like_sf"/>
</dbReference>
<feature type="region of interest" description="Disordered" evidence="6">
    <location>
        <begin position="458"/>
        <end position="479"/>
    </location>
</feature>